<comment type="caution">
    <text evidence="2">The sequence shown here is derived from an EMBL/GenBank/DDBJ whole genome shotgun (WGS) entry which is preliminary data.</text>
</comment>
<dbReference type="Gene3D" id="3.60.10.10">
    <property type="entry name" value="Endonuclease/exonuclease/phosphatase"/>
    <property type="match status" value="1"/>
</dbReference>
<organism evidence="2 3">
    <name type="scientific">Ichthyenterobacterium magnum</name>
    <dbReference type="NCBI Taxonomy" id="1230530"/>
    <lineage>
        <taxon>Bacteria</taxon>
        <taxon>Pseudomonadati</taxon>
        <taxon>Bacteroidota</taxon>
        <taxon>Flavobacteriia</taxon>
        <taxon>Flavobacteriales</taxon>
        <taxon>Flavobacteriaceae</taxon>
        <taxon>Ichthyenterobacterium</taxon>
    </lineage>
</organism>
<protein>
    <recommendedName>
        <fullName evidence="1">Endonuclease/exonuclease/phosphatase domain-containing protein</fullName>
    </recommendedName>
</protein>
<evidence type="ECO:0000313" key="3">
    <source>
        <dbReference type="Proteomes" id="UP000284892"/>
    </source>
</evidence>
<accession>A0A420DWR8</accession>
<gene>
    <name evidence="2" type="ORF">BXY80_0771</name>
</gene>
<dbReference type="AlphaFoldDB" id="A0A420DWR8"/>
<evidence type="ECO:0000259" key="1">
    <source>
        <dbReference type="Pfam" id="PF19580"/>
    </source>
</evidence>
<evidence type="ECO:0000313" key="2">
    <source>
        <dbReference type="EMBL" id="RKE98678.1"/>
    </source>
</evidence>
<reference evidence="2 3" key="1">
    <citation type="submission" date="2018-09" db="EMBL/GenBank/DDBJ databases">
        <title>Genomic Encyclopedia of Archaeal and Bacterial Type Strains, Phase II (KMG-II): from individual species to whole genera.</title>
        <authorList>
            <person name="Goeker M."/>
        </authorList>
    </citation>
    <scope>NUCLEOTIDE SEQUENCE [LARGE SCALE GENOMIC DNA]</scope>
    <source>
        <strain evidence="2 3">DSM 26283</strain>
    </source>
</reference>
<dbReference type="SUPFAM" id="SSF56219">
    <property type="entry name" value="DNase I-like"/>
    <property type="match status" value="1"/>
</dbReference>
<dbReference type="PANTHER" id="PTHR42834">
    <property type="entry name" value="ENDONUCLEASE/EXONUCLEASE/PHOSPHATASE FAMILY PROTEIN (AFU_ORTHOLOGUE AFUA_3G09210)"/>
    <property type="match status" value="1"/>
</dbReference>
<dbReference type="InterPro" id="IPR005135">
    <property type="entry name" value="Endo/exonuclease/phosphatase"/>
</dbReference>
<sequence length="318" mass="37140">MENLETINNIHTVAFYNVENLFNIVDDASTHDNDFLPSSEKRWTKKRYERKVYKLGSVISKIGFEDSNKAPTIVGLAEVEGKDVIEDLIKSKDLEPYNYGFVHYDSKDERGIDVALLYNKDNFVVESSKIFSVYLEDEKGEQDFTRDILLVSGMLEDEKTHLLVNHWSSRRDGEKETAYKRIAASNKLLEIIENLKQNEVNPKIIVMGDFNDNPNNTSVKQLVKIGNLFNPMETLWSYEKGSQSHNFRWNLFDQILFSVNFFETKKGRFKFDEANIFNEKFLTQHEGKYKGQPYRTYVGKKYKGGYSDHFPVFIKIRK</sequence>
<dbReference type="PANTHER" id="PTHR42834:SF1">
    <property type="entry name" value="ENDONUCLEASE_EXONUCLEASE_PHOSPHATASE FAMILY PROTEIN (AFU_ORTHOLOGUE AFUA_3G09210)"/>
    <property type="match status" value="1"/>
</dbReference>
<proteinExistence type="predicted"/>
<dbReference type="OrthoDB" id="9802724at2"/>
<feature type="domain" description="Endonuclease/exonuclease/phosphatase" evidence="1">
    <location>
        <begin position="12"/>
        <end position="318"/>
    </location>
</feature>
<dbReference type="GO" id="GO:0003824">
    <property type="term" value="F:catalytic activity"/>
    <property type="evidence" value="ECO:0007669"/>
    <property type="project" value="InterPro"/>
</dbReference>
<keyword evidence="3" id="KW-1185">Reference proteome</keyword>
<dbReference type="Proteomes" id="UP000284892">
    <property type="component" value="Unassembled WGS sequence"/>
</dbReference>
<dbReference type="Pfam" id="PF19580">
    <property type="entry name" value="Exo_endo_phos_3"/>
    <property type="match status" value="1"/>
</dbReference>
<dbReference type="InterPro" id="IPR036691">
    <property type="entry name" value="Endo/exonu/phosph_ase_sf"/>
</dbReference>
<name>A0A420DWR8_9FLAO</name>
<dbReference type="EMBL" id="RAQJ01000001">
    <property type="protein sequence ID" value="RKE98678.1"/>
    <property type="molecule type" value="Genomic_DNA"/>
</dbReference>
<dbReference type="RefSeq" id="WP_120199877.1">
    <property type="nucleotide sequence ID" value="NZ_RAQJ01000001.1"/>
</dbReference>